<keyword evidence="3" id="KW-0804">Transcription</keyword>
<proteinExistence type="predicted"/>
<reference evidence="5 6" key="2">
    <citation type="journal article" date="2013" name="Genome Announc.">
        <title>Genome Sequence of Growth-Improving Paenibacillus mucilaginosus Strain KNP414.</title>
        <authorList>
            <person name="Lu J.J."/>
            <person name="Wang J.F."/>
            <person name="Hu X.F."/>
        </authorList>
    </citation>
    <scope>NUCLEOTIDE SEQUENCE [LARGE SCALE GENOMIC DNA]</scope>
    <source>
        <strain evidence="5 6">KNP414</strain>
    </source>
</reference>
<dbReference type="EMBL" id="CP002869">
    <property type="protein sequence ID" value="AEI45608.1"/>
    <property type="molecule type" value="Genomic_DNA"/>
</dbReference>
<dbReference type="HOGENOM" id="CLU_000445_90_10_9"/>
<dbReference type="SUPFAM" id="SSF46894">
    <property type="entry name" value="C-terminal effector domain of the bipartite response regulators"/>
    <property type="match status" value="1"/>
</dbReference>
<feature type="domain" description="HTH luxR-type" evidence="4">
    <location>
        <begin position="160"/>
        <end position="225"/>
    </location>
</feature>
<protein>
    <submittedName>
        <fullName evidence="5">Two component transcriptional regulator, LuxR family</fullName>
    </submittedName>
</protein>
<dbReference type="GO" id="GO:0006355">
    <property type="term" value="P:regulation of DNA-templated transcription"/>
    <property type="evidence" value="ECO:0007669"/>
    <property type="project" value="InterPro"/>
</dbReference>
<gene>
    <name evidence="5" type="ordered locus">KNP414_07098</name>
</gene>
<dbReference type="PROSITE" id="PS50043">
    <property type="entry name" value="HTH_LUXR_2"/>
    <property type="match status" value="1"/>
</dbReference>
<dbReference type="PRINTS" id="PR00038">
    <property type="entry name" value="HTHLUXR"/>
</dbReference>
<dbReference type="Pfam" id="PF00196">
    <property type="entry name" value="GerE"/>
    <property type="match status" value="1"/>
</dbReference>
<dbReference type="CDD" id="cd06170">
    <property type="entry name" value="LuxR_C_like"/>
    <property type="match status" value="1"/>
</dbReference>
<reference evidence="6" key="1">
    <citation type="submission" date="2011-06" db="EMBL/GenBank/DDBJ databases">
        <title>Complete genome sequence of Paenibacillus mucilaginosus KNP414.</title>
        <authorList>
            <person name="Wang J."/>
            <person name="Hu S."/>
            <person name="Hu X."/>
            <person name="Zhang B."/>
            <person name="Dong D."/>
            <person name="Zhang S."/>
            <person name="Zhao K."/>
            <person name="Wu D."/>
        </authorList>
    </citation>
    <scope>NUCLEOTIDE SEQUENCE [LARGE SCALE GENOMIC DNA]</scope>
    <source>
        <strain evidence="6">KNP414</strain>
    </source>
</reference>
<keyword evidence="1" id="KW-0805">Transcription regulation</keyword>
<dbReference type="AlphaFoldDB" id="F8FKL5"/>
<dbReference type="PANTHER" id="PTHR43214">
    <property type="entry name" value="TWO-COMPONENT RESPONSE REGULATOR"/>
    <property type="match status" value="1"/>
</dbReference>
<dbReference type="Gene3D" id="3.40.50.2300">
    <property type="match status" value="1"/>
</dbReference>
<dbReference type="PATRIC" id="fig|1036673.3.peg.6624"/>
<sequence>MMPTSNLILNKSNTSTNPAIIQNDCIRILLLEKEMIWLHSMESILSVQSDIKIVGSLVSPILTIRPFEQLEVDMIIIGLPSLTDSFQELKDFISELHVQPQVIVTSQSADQQSLRKLMYSYLTFHLFKNQIDQLTTMVRFLYYHSCPLHMLLQDYRRLKQEEKLRILTKSERSILEMVSQGYKQREIADELQVSLQTIKLHINRILKKFGARNCQQALKKLQNSEE</sequence>
<evidence type="ECO:0000313" key="5">
    <source>
        <dbReference type="EMBL" id="AEI45608.1"/>
    </source>
</evidence>
<name>F8FKL5_PAEMK</name>
<accession>F8FKL5</accession>
<dbReference type="InterPro" id="IPR011006">
    <property type="entry name" value="CheY-like_superfamily"/>
</dbReference>
<organism evidence="5 6">
    <name type="scientific">Paenibacillus mucilaginosus (strain KNP414)</name>
    <dbReference type="NCBI Taxonomy" id="1036673"/>
    <lineage>
        <taxon>Bacteria</taxon>
        <taxon>Bacillati</taxon>
        <taxon>Bacillota</taxon>
        <taxon>Bacilli</taxon>
        <taxon>Bacillales</taxon>
        <taxon>Paenibacillaceae</taxon>
        <taxon>Paenibacillus</taxon>
    </lineage>
</organism>
<evidence type="ECO:0000256" key="2">
    <source>
        <dbReference type="ARBA" id="ARBA00023125"/>
    </source>
</evidence>
<dbReference type="InterPro" id="IPR016032">
    <property type="entry name" value="Sig_transdc_resp-reg_C-effctor"/>
</dbReference>
<dbReference type="SMART" id="SM00421">
    <property type="entry name" value="HTH_LUXR"/>
    <property type="match status" value="1"/>
</dbReference>
<keyword evidence="2" id="KW-0238">DNA-binding</keyword>
<evidence type="ECO:0000256" key="3">
    <source>
        <dbReference type="ARBA" id="ARBA00023163"/>
    </source>
</evidence>
<dbReference type="KEGG" id="pms:KNP414_07098"/>
<evidence type="ECO:0000256" key="1">
    <source>
        <dbReference type="ARBA" id="ARBA00023015"/>
    </source>
</evidence>
<dbReference type="SUPFAM" id="SSF52172">
    <property type="entry name" value="CheY-like"/>
    <property type="match status" value="1"/>
</dbReference>
<dbReference type="InterPro" id="IPR000792">
    <property type="entry name" value="Tscrpt_reg_LuxR_C"/>
</dbReference>
<dbReference type="InterPro" id="IPR039420">
    <property type="entry name" value="WalR-like"/>
</dbReference>
<evidence type="ECO:0000313" key="6">
    <source>
        <dbReference type="Proteomes" id="UP000006620"/>
    </source>
</evidence>
<dbReference type="GO" id="GO:0003677">
    <property type="term" value="F:DNA binding"/>
    <property type="evidence" value="ECO:0007669"/>
    <property type="project" value="UniProtKB-KW"/>
</dbReference>
<dbReference type="Proteomes" id="UP000006620">
    <property type="component" value="Chromosome"/>
</dbReference>
<evidence type="ECO:0000259" key="4">
    <source>
        <dbReference type="PROSITE" id="PS50043"/>
    </source>
</evidence>